<dbReference type="Proteomes" id="UP000002204">
    <property type="component" value="Chromosome"/>
</dbReference>
<dbReference type="KEGG" id="rer:RER_18050"/>
<name>C0ZVX8_RHOE4</name>
<dbReference type="InterPro" id="IPR029069">
    <property type="entry name" value="HotDog_dom_sf"/>
</dbReference>
<protein>
    <recommendedName>
        <fullName evidence="3">Thioesterase</fullName>
    </recommendedName>
</protein>
<dbReference type="Gene3D" id="3.10.129.10">
    <property type="entry name" value="Hotdog Thioesterase"/>
    <property type="match status" value="1"/>
</dbReference>
<accession>C0ZVX8</accession>
<evidence type="ECO:0000313" key="1">
    <source>
        <dbReference type="EMBL" id="BAH32513.1"/>
    </source>
</evidence>
<proteinExistence type="predicted"/>
<organism evidence="1 2">
    <name type="scientific">Rhodococcus erythropolis (strain PR4 / NBRC 100887)</name>
    <dbReference type="NCBI Taxonomy" id="234621"/>
    <lineage>
        <taxon>Bacteria</taxon>
        <taxon>Bacillati</taxon>
        <taxon>Actinomycetota</taxon>
        <taxon>Actinomycetes</taxon>
        <taxon>Mycobacteriales</taxon>
        <taxon>Nocardiaceae</taxon>
        <taxon>Rhodococcus</taxon>
        <taxon>Rhodococcus erythropolis group</taxon>
    </lineage>
</organism>
<sequence length="88" mass="9337">MVPHSWSRILGPASVATLEPDQFARTASLHVQFPEHALPGAYIGRGRVVRRGVSLAFLAGELLTETGTAVATVNATTTIRSIRVEPSA</sequence>
<gene>
    <name evidence="1" type="ordered locus">RER_18050</name>
</gene>
<evidence type="ECO:0000313" key="2">
    <source>
        <dbReference type="Proteomes" id="UP000002204"/>
    </source>
</evidence>
<reference evidence="2" key="1">
    <citation type="submission" date="2005-03" db="EMBL/GenBank/DDBJ databases">
        <title>Comparison of the complete genome sequences of Rhodococcus erythropolis PR4 and Rhodococcus opacus B4.</title>
        <authorList>
            <person name="Takarada H."/>
            <person name="Sekine M."/>
            <person name="Hosoyama A."/>
            <person name="Yamada R."/>
            <person name="Fujisawa T."/>
            <person name="Omata S."/>
            <person name="Shimizu A."/>
            <person name="Tsukatani N."/>
            <person name="Tanikawa S."/>
            <person name="Fujita N."/>
            <person name="Harayama S."/>
        </authorList>
    </citation>
    <scope>NUCLEOTIDE SEQUENCE [LARGE SCALE GENOMIC DNA]</scope>
    <source>
        <strain evidence="2">PR4 / NBRC 100887</strain>
    </source>
</reference>
<reference evidence="1 2" key="2">
    <citation type="journal article" date="2006" name="Environ. Microbiol.">
        <title>Sequence analysis of three plasmids harboured in Rhodococcus erythropolis strain PR4.</title>
        <authorList>
            <person name="Sekine M."/>
            <person name="Tanikawa S."/>
            <person name="Omata S."/>
            <person name="Saito M."/>
            <person name="Fujisawa T."/>
            <person name="Tsukatani N."/>
            <person name="Tajima T."/>
            <person name="Sekigawa T."/>
            <person name="Kosugi H."/>
            <person name="Matsuo Y."/>
            <person name="Nishiko R."/>
            <person name="Imamura K."/>
            <person name="Ito M."/>
            <person name="Narita H."/>
            <person name="Tago S."/>
            <person name="Fujita N."/>
            <person name="Harayama S."/>
        </authorList>
    </citation>
    <scope>NUCLEOTIDE SEQUENCE [LARGE SCALE GENOMIC DNA]</scope>
    <source>
        <strain evidence="2">PR4 / NBRC 100887</strain>
    </source>
</reference>
<dbReference type="AlphaFoldDB" id="C0ZVX8"/>
<evidence type="ECO:0008006" key="3">
    <source>
        <dbReference type="Google" id="ProtNLM"/>
    </source>
</evidence>
<dbReference type="HOGENOM" id="CLU_2466935_0_0_11"/>
<dbReference type="EMBL" id="AP008957">
    <property type="protein sequence ID" value="BAH32513.1"/>
    <property type="molecule type" value="Genomic_DNA"/>
</dbReference>
<dbReference type="SUPFAM" id="SSF54637">
    <property type="entry name" value="Thioesterase/thiol ester dehydrase-isomerase"/>
    <property type="match status" value="1"/>
</dbReference>